<evidence type="ECO:0008006" key="3">
    <source>
        <dbReference type="Google" id="ProtNLM"/>
    </source>
</evidence>
<dbReference type="Gene3D" id="3.40.50.1820">
    <property type="entry name" value="alpha/beta hydrolase"/>
    <property type="match status" value="1"/>
</dbReference>
<reference evidence="1 2" key="1">
    <citation type="journal article" date="2011" name="BMC Genomics">
        <title>Insight into cross-talk between intra-amoebal pathogens.</title>
        <authorList>
            <person name="Gimenez G."/>
            <person name="Bertelli C."/>
            <person name="Moliner C."/>
            <person name="Robert C."/>
            <person name="Raoult D."/>
            <person name="Fournier P.E."/>
            <person name="Greub G."/>
        </authorList>
    </citation>
    <scope>NUCLEOTIDE SEQUENCE [LARGE SCALE GENOMIC DNA]</scope>
    <source>
        <strain evidence="1 2">LLAP12</strain>
    </source>
</reference>
<dbReference type="InParanoid" id="G9EPZ4"/>
<evidence type="ECO:0000313" key="1">
    <source>
        <dbReference type="EMBL" id="EHL30569.1"/>
    </source>
</evidence>
<sequence>MVKDLANKIQGANYYCFAECGHLPQIEYPQQFTQVVHEFIRGC</sequence>
<dbReference type="EMBL" id="JH413828">
    <property type="protein sequence ID" value="EHL30569.1"/>
    <property type="molecule type" value="Genomic_DNA"/>
</dbReference>
<gene>
    <name evidence="1" type="ORF">LDG_7335</name>
</gene>
<protein>
    <recommendedName>
        <fullName evidence="3">AB hydrolase-1 domain-containing protein</fullName>
    </recommendedName>
</protein>
<accession>G9EPZ4</accession>
<name>G9EPZ4_9GAMM</name>
<evidence type="ECO:0000313" key="2">
    <source>
        <dbReference type="Proteomes" id="UP000002770"/>
    </source>
</evidence>
<organism evidence="1 2">
    <name type="scientific">Legionella drancourtii LLAP12</name>
    <dbReference type="NCBI Taxonomy" id="658187"/>
    <lineage>
        <taxon>Bacteria</taxon>
        <taxon>Pseudomonadati</taxon>
        <taxon>Pseudomonadota</taxon>
        <taxon>Gammaproteobacteria</taxon>
        <taxon>Legionellales</taxon>
        <taxon>Legionellaceae</taxon>
        <taxon>Legionella</taxon>
    </lineage>
</organism>
<dbReference type="Proteomes" id="UP000002770">
    <property type="component" value="Unassembled WGS sequence"/>
</dbReference>
<proteinExistence type="predicted"/>
<dbReference type="AlphaFoldDB" id="G9EPZ4"/>
<dbReference type="SUPFAM" id="SSF53474">
    <property type="entry name" value="alpha/beta-Hydrolases"/>
    <property type="match status" value="1"/>
</dbReference>
<dbReference type="HOGENOM" id="CLU_3235430_0_0_6"/>
<keyword evidence="2" id="KW-1185">Reference proteome</keyword>
<dbReference type="InterPro" id="IPR029058">
    <property type="entry name" value="AB_hydrolase_fold"/>
</dbReference>